<organism evidence="9 10">
    <name type="scientific">Geoglobus acetivorans</name>
    <dbReference type="NCBI Taxonomy" id="565033"/>
    <lineage>
        <taxon>Archaea</taxon>
        <taxon>Methanobacteriati</taxon>
        <taxon>Methanobacteriota</taxon>
        <taxon>Archaeoglobi</taxon>
        <taxon>Archaeoglobales</taxon>
        <taxon>Archaeoglobaceae</taxon>
        <taxon>Geoglobus</taxon>
    </lineage>
</organism>
<evidence type="ECO:0000256" key="5">
    <source>
        <dbReference type="ARBA" id="ARBA00022692"/>
    </source>
</evidence>
<keyword evidence="6 8" id="KW-1133">Transmembrane helix</keyword>
<gene>
    <name evidence="9" type="ORF">LPQ35_09140</name>
</gene>
<feature type="transmembrane region" description="Helical" evidence="8">
    <location>
        <begin position="39"/>
        <end position="60"/>
    </location>
</feature>
<name>A0ABZ3H1K4_GEOAI</name>
<reference evidence="9 10" key="1">
    <citation type="submission" date="2021-11" db="EMBL/GenBank/DDBJ databases">
        <title>Whole genome of Geoglobus acetivorans.</title>
        <authorList>
            <person name="Liu D."/>
        </authorList>
    </citation>
    <scope>NUCLEOTIDE SEQUENCE [LARGE SCALE GENOMIC DNA]</scope>
    <source>
        <strain evidence="9 10">SBH6</strain>
    </source>
</reference>
<evidence type="ECO:0000313" key="9">
    <source>
        <dbReference type="EMBL" id="XAT63413.1"/>
    </source>
</evidence>
<evidence type="ECO:0000256" key="1">
    <source>
        <dbReference type="ARBA" id="ARBA00004651"/>
    </source>
</evidence>
<evidence type="ECO:0000256" key="8">
    <source>
        <dbReference type="SAM" id="Phobius"/>
    </source>
</evidence>
<keyword evidence="5 8" id="KW-0812">Transmembrane</keyword>
<dbReference type="GeneID" id="90449856"/>
<dbReference type="RefSeq" id="WP_193807526.1">
    <property type="nucleotide sequence ID" value="NZ_CP087714.1"/>
</dbReference>
<evidence type="ECO:0000256" key="3">
    <source>
        <dbReference type="ARBA" id="ARBA00022448"/>
    </source>
</evidence>
<dbReference type="Proteomes" id="UP001492541">
    <property type="component" value="Chromosome"/>
</dbReference>
<keyword evidence="7 8" id="KW-0472">Membrane</keyword>
<dbReference type="PANTHER" id="PTHR34979:SF1">
    <property type="entry name" value="INNER MEMBRANE PROTEIN YGAZ"/>
    <property type="match status" value="1"/>
</dbReference>
<proteinExistence type="inferred from homology"/>
<dbReference type="PANTHER" id="PTHR34979">
    <property type="entry name" value="INNER MEMBRANE PROTEIN YGAZ"/>
    <property type="match status" value="1"/>
</dbReference>
<evidence type="ECO:0000313" key="10">
    <source>
        <dbReference type="Proteomes" id="UP001492541"/>
    </source>
</evidence>
<dbReference type="Pfam" id="PF03591">
    <property type="entry name" value="AzlC"/>
    <property type="match status" value="1"/>
</dbReference>
<evidence type="ECO:0000256" key="7">
    <source>
        <dbReference type="ARBA" id="ARBA00023136"/>
    </source>
</evidence>
<feature type="transmembrane region" description="Helical" evidence="8">
    <location>
        <begin position="148"/>
        <end position="165"/>
    </location>
</feature>
<comment type="subcellular location">
    <subcellularLocation>
        <location evidence="1">Cell membrane</location>
        <topology evidence="1">Multi-pass membrane protein</topology>
    </subcellularLocation>
</comment>
<accession>A0ABZ3H1K4</accession>
<sequence length="214" mass="23035">MDFRKGLAFSTPIILGYFPVSVTFGVLARTAGFTELETFLCSLLIFAGASQFALISAATFPESVIVPVFLNLRHLVYSTIVHRTVKTGKPYLTAFGLTDEVFATTVSTKATEKFIHGLEIGAYSAWVFGTLAGIYFGNLLISTPLYPSLVFSITALFFVLLLPSIRRHRVSVMVGGIISAIFLFSGLSSLAVIGAGILTPLLTAKAGEVLKWRG</sequence>
<evidence type="ECO:0000256" key="4">
    <source>
        <dbReference type="ARBA" id="ARBA00022475"/>
    </source>
</evidence>
<evidence type="ECO:0000256" key="6">
    <source>
        <dbReference type="ARBA" id="ARBA00022989"/>
    </source>
</evidence>
<keyword evidence="4" id="KW-1003">Cell membrane</keyword>
<keyword evidence="3" id="KW-0813">Transport</keyword>
<dbReference type="InterPro" id="IPR011606">
    <property type="entry name" value="Brnchd-chn_aa_trnsp_permease"/>
</dbReference>
<evidence type="ECO:0000256" key="2">
    <source>
        <dbReference type="ARBA" id="ARBA00010735"/>
    </source>
</evidence>
<feature type="transmembrane region" description="Helical" evidence="8">
    <location>
        <begin position="177"/>
        <end position="203"/>
    </location>
</feature>
<feature type="transmembrane region" description="Helical" evidence="8">
    <location>
        <begin position="6"/>
        <end position="27"/>
    </location>
</feature>
<protein>
    <submittedName>
        <fullName evidence="9">AzlC family ABC transporter permease</fullName>
    </submittedName>
</protein>
<comment type="similarity">
    <text evidence="2">Belongs to the AzlC family.</text>
</comment>
<dbReference type="EMBL" id="CP087714">
    <property type="protein sequence ID" value="XAT63413.1"/>
    <property type="molecule type" value="Genomic_DNA"/>
</dbReference>
<keyword evidence="10" id="KW-1185">Reference proteome</keyword>
<feature type="transmembrane region" description="Helical" evidence="8">
    <location>
        <begin position="120"/>
        <end position="141"/>
    </location>
</feature>